<protein>
    <recommendedName>
        <fullName evidence="2 7">DNA repair protein RecO</fullName>
    </recommendedName>
    <alternativeName>
        <fullName evidence="6 7">Recombination protein O</fullName>
    </alternativeName>
</protein>
<keyword evidence="4 7" id="KW-0233">DNA recombination</keyword>
<dbReference type="PANTHER" id="PTHR33991:SF1">
    <property type="entry name" value="DNA REPAIR PROTEIN RECO"/>
    <property type="match status" value="1"/>
</dbReference>
<dbReference type="Pfam" id="PF11967">
    <property type="entry name" value="RecO_N"/>
    <property type="match status" value="1"/>
</dbReference>
<name>A0A562VN34_9BACT</name>
<dbReference type="SUPFAM" id="SSF50249">
    <property type="entry name" value="Nucleic acid-binding proteins"/>
    <property type="match status" value="1"/>
</dbReference>
<dbReference type="NCBIfam" id="TIGR00613">
    <property type="entry name" value="reco"/>
    <property type="match status" value="1"/>
</dbReference>
<evidence type="ECO:0000256" key="1">
    <source>
        <dbReference type="ARBA" id="ARBA00007452"/>
    </source>
</evidence>
<dbReference type="AlphaFoldDB" id="A0A562VN34"/>
<dbReference type="InterPro" id="IPR022572">
    <property type="entry name" value="DNA_rep/recomb_RecO_N"/>
</dbReference>
<dbReference type="Pfam" id="PF02565">
    <property type="entry name" value="RecO_C"/>
    <property type="match status" value="1"/>
</dbReference>
<evidence type="ECO:0000313" key="9">
    <source>
        <dbReference type="EMBL" id="TWJ19212.1"/>
    </source>
</evidence>
<accession>A0A562VN34</accession>
<comment type="function">
    <text evidence="7">Involved in DNA repair and RecF pathway recombination.</text>
</comment>
<evidence type="ECO:0000313" key="10">
    <source>
        <dbReference type="Proteomes" id="UP000319449"/>
    </source>
</evidence>
<evidence type="ECO:0000256" key="5">
    <source>
        <dbReference type="ARBA" id="ARBA00023204"/>
    </source>
</evidence>
<dbReference type="GO" id="GO:0006310">
    <property type="term" value="P:DNA recombination"/>
    <property type="evidence" value="ECO:0007669"/>
    <property type="project" value="UniProtKB-UniRule"/>
</dbReference>
<keyword evidence="10" id="KW-1185">Reference proteome</keyword>
<dbReference type="InterPro" id="IPR037278">
    <property type="entry name" value="ARFGAP/RecO"/>
</dbReference>
<sequence>MKAEECNAIVIGAMDYREADRIVTLFTLEHGKVRGLARGARKSRRRFGASLELFARLRASLQLRDGLCALQDADLVTVYPGIRRDLPRIALAGYTCELVDQFLPDGMPNPRLFRLLTTLLEHLDQAEACSSARRFFEVNLLNILGYRPPIDACPGCGADLAATGGLLAGGGLHAIPCPACGSGGRTLSPATVHLLRTSLRTGRFGVVRFPADLLAEAGELLDRAIASHLHRPIKSLAFLREMDRPV</sequence>
<keyword evidence="3 7" id="KW-0227">DNA damage</keyword>
<dbReference type="InterPro" id="IPR042242">
    <property type="entry name" value="RecO_C"/>
</dbReference>
<organism evidence="9 10">
    <name type="scientific">Geobacter argillaceus</name>
    <dbReference type="NCBI Taxonomy" id="345631"/>
    <lineage>
        <taxon>Bacteria</taxon>
        <taxon>Pseudomonadati</taxon>
        <taxon>Thermodesulfobacteriota</taxon>
        <taxon>Desulfuromonadia</taxon>
        <taxon>Geobacterales</taxon>
        <taxon>Geobacteraceae</taxon>
        <taxon>Geobacter</taxon>
    </lineage>
</organism>
<dbReference type="InterPro" id="IPR003717">
    <property type="entry name" value="RecO"/>
</dbReference>
<dbReference type="PANTHER" id="PTHR33991">
    <property type="entry name" value="DNA REPAIR PROTEIN RECO"/>
    <property type="match status" value="1"/>
</dbReference>
<dbReference type="SUPFAM" id="SSF57863">
    <property type="entry name" value="ArfGap/RecO-like zinc finger"/>
    <property type="match status" value="1"/>
</dbReference>
<dbReference type="Proteomes" id="UP000319449">
    <property type="component" value="Unassembled WGS sequence"/>
</dbReference>
<keyword evidence="5 7" id="KW-0234">DNA repair</keyword>
<dbReference type="Gene3D" id="1.20.1440.120">
    <property type="entry name" value="Recombination protein O, C-terminal domain"/>
    <property type="match status" value="1"/>
</dbReference>
<proteinExistence type="inferred from homology"/>
<evidence type="ECO:0000256" key="2">
    <source>
        <dbReference type="ARBA" id="ARBA00021310"/>
    </source>
</evidence>
<gene>
    <name evidence="7" type="primary">recO</name>
    <name evidence="9" type="ORF">JN12_01903</name>
</gene>
<dbReference type="EMBL" id="VLLN01000010">
    <property type="protein sequence ID" value="TWJ19212.1"/>
    <property type="molecule type" value="Genomic_DNA"/>
</dbReference>
<comment type="caution">
    <text evidence="9">The sequence shown here is derived from an EMBL/GenBank/DDBJ whole genome shotgun (WGS) entry which is preliminary data.</text>
</comment>
<dbReference type="GO" id="GO:0006302">
    <property type="term" value="P:double-strand break repair"/>
    <property type="evidence" value="ECO:0007669"/>
    <property type="project" value="TreeGrafter"/>
</dbReference>
<evidence type="ECO:0000256" key="3">
    <source>
        <dbReference type="ARBA" id="ARBA00022763"/>
    </source>
</evidence>
<evidence type="ECO:0000256" key="7">
    <source>
        <dbReference type="HAMAP-Rule" id="MF_00201"/>
    </source>
</evidence>
<evidence type="ECO:0000259" key="8">
    <source>
        <dbReference type="Pfam" id="PF11967"/>
    </source>
</evidence>
<comment type="similarity">
    <text evidence="1 7">Belongs to the RecO family.</text>
</comment>
<reference evidence="9 10" key="1">
    <citation type="submission" date="2019-07" db="EMBL/GenBank/DDBJ databases">
        <title>Genomic Encyclopedia of Archaeal and Bacterial Type Strains, Phase II (KMG-II): from individual species to whole genera.</title>
        <authorList>
            <person name="Goeker M."/>
        </authorList>
    </citation>
    <scope>NUCLEOTIDE SEQUENCE [LARGE SCALE GENOMIC DNA]</scope>
    <source>
        <strain evidence="9 10">ATCC BAA-1139</strain>
    </source>
</reference>
<dbReference type="HAMAP" id="MF_00201">
    <property type="entry name" value="RecO"/>
    <property type="match status" value="1"/>
</dbReference>
<evidence type="ECO:0000256" key="6">
    <source>
        <dbReference type="ARBA" id="ARBA00033409"/>
    </source>
</evidence>
<dbReference type="Gene3D" id="2.40.50.140">
    <property type="entry name" value="Nucleic acid-binding proteins"/>
    <property type="match status" value="1"/>
</dbReference>
<evidence type="ECO:0000256" key="4">
    <source>
        <dbReference type="ARBA" id="ARBA00023172"/>
    </source>
</evidence>
<dbReference type="RefSeq" id="WP_145021745.1">
    <property type="nucleotide sequence ID" value="NZ_VLLN01000010.1"/>
</dbReference>
<feature type="domain" description="DNA replication/recombination mediator RecO N-terminal" evidence="8">
    <location>
        <begin position="1"/>
        <end position="78"/>
    </location>
</feature>
<dbReference type="GO" id="GO:0043590">
    <property type="term" value="C:bacterial nucleoid"/>
    <property type="evidence" value="ECO:0007669"/>
    <property type="project" value="TreeGrafter"/>
</dbReference>
<dbReference type="OrthoDB" id="9780797at2"/>
<dbReference type="InterPro" id="IPR012340">
    <property type="entry name" value="NA-bd_OB-fold"/>
</dbReference>